<comment type="caution">
    <text evidence="1">The sequence shown here is derived from an EMBL/GenBank/DDBJ whole genome shotgun (WGS) entry which is preliminary data.</text>
</comment>
<sequence length="220" mass="24430">MTLYHYPPQTALKRVIPKTRIYDGAGASTALRERFTREVDQILWAHKLAPETLNLPATKAVPEIQVIHLTPKGDSIHDDVLRAIDRAIPFPLIFEIYHGAQVEPAAAYKRPSEAEAGKWVIHDPLRAPRTTSRAPLPVAVNMRALYDGMLAPFIPVTAQAGEDVETRLARAAAIRAKEKEINALQTKMQRETQFNIKLTLHGQLAKAQAEFEYLKNGGAG</sequence>
<name>A0A086XUU6_9RHOB</name>
<accession>A0A086XUU6</accession>
<dbReference type="AlphaFoldDB" id="A0A086XUU6"/>
<evidence type="ECO:0008006" key="3">
    <source>
        <dbReference type="Google" id="ProtNLM"/>
    </source>
</evidence>
<dbReference type="RefSeq" id="WP_035714637.1">
    <property type="nucleotide sequence ID" value="NZ_JGYG01000022.1"/>
</dbReference>
<keyword evidence="2" id="KW-1185">Reference proteome</keyword>
<dbReference type="eggNOG" id="ENOG502ZBPR">
    <property type="taxonomic scope" value="Bacteria"/>
</dbReference>
<protein>
    <recommendedName>
        <fullName evidence="3">DUF4391 domain-containing protein</fullName>
    </recommendedName>
</protein>
<organism evidence="1 2">
    <name type="scientific">Haematobacter massiliensis</name>
    <dbReference type="NCBI Taxonomy" id="195105"/>
    <lineage>
        <taxon>Bacteria</taxon>
        <taxon>Pseudomonadati</taxon>
        <taxon>Pseudomonadota</taxon>
        <taxon>Alphaproteobacteria</taxon>
        <taxon>Rhodobacterales</taxon>
        <taxon>Paracoccaceae</taxon>
        <taxon>Haematobacter</taxon>
    </lineage>
</organism>
<evidence type="ECO:0000313" key="1">
    <source>
        <dbReference type="EMBL" id="KFI25796.1"/>
    </source>
</evidence>
<dbReference type="OrthoDB" id="9805811at2"/>
<evidence type="ECO:0000313" key="2">
    <source>
        <dbReference type="Proteomes" id="UP000028826"/>
    </source>
</evidence>
<dbReference type="Pfam" id="PF14335">
    <property type="entry name" value="DUF4391"/>
    <property type="match status" value="1"/>
</dbReference>
<dbReference type="STRING" id="195105.CN97_07735"/>
<reference evidence="1 2" key="1">
    <citation type="submission" date="2014-03" db="EMBL/GenBank/DDBJ databases">
        <title>Genome of Haematobacter massiliensis CCUG 47968.</title>
        <authorList>
            <person name="Wang D."/>
            <person name="Wang G."/>
        </authorList>
    </citation>
    <scope>NUCLEOTIDE SEQUENCE [LARGE SCALE GENOMIC DNA]</scope>
    <source>
        <strain evidence="1 2">CCUG 47968</strain>
    </source>
</reference>
<dbReference type="InterPro" id="IPR025503">
    <property type="entry name" value="DUF4391"/>
</dbReference>
<dbReference type="Proteomes" id="UP000028826">
    <property type="component" value="Unassembled WGS sequence"/>
</dbReference>
<dbReference type="EMBL" id="JGYG01000022">
    <property type="protein sequence ID" value="KFI25796.1"/>
    <property type="molecule type" value="Genomic_DNA"/>
</dbReference>
<proteinExistence type="predicted"/>
<gene>
    <name evidence="1" type="ORF">CN97_07735</name>
</gene>